<gene>
    <name evidence="3" type="ORF">MNB_SUP05-5-908</name>
</gene>
<dbReference type="InterPro" id="IPR036291">
    <property type="entry name" value="NAD(P)-bd_dom_sf"/>
</dbReference>
<dbReference type="PANTHER" id="PTHR44196">
    <property type="entry name" value="DEHYDROGENASE/REDUCTASE SDR FAMILY MEMBER 7B"/>
    <property type="match status" value="1"/>
</dbReference>
<accession>A0A1W1CL17</accession>
<proteinExistence type="inferred from homology"/>
<dbReference type="Pfam" id="PF00106">
    <property type="entry name" value="adh_short"/>
    <property type="match status" value="1"/>
</dbReference>
<dbReference type="AlphaFoldDB" id="A0A1W1CL17"/>
<name>A0A1W1CL17_9ZZZZ</name>
<organism evidence="3">
    <name type="scientific">hydrothermal vent metagenome</name>
    <dbReference type="NCBI Taxonomy" id="652676"/>
    <lineage>
        <taxon>unclassified sequences</taxon>
        <taxon>metagenomes</taxon>
        <taxon>ecological metagenomes</taxon>
    </lineage>
</organism>
<dbReference type="SUPFAM" id="SSF51735">
    <property type="entry name" value="NAD(P)-binding Rossmann-fold domains"/>
    <property type="match status" value="1"/>
</dbReference>
<reference evidence="3" key="1">
    <citation type="submission" date="2016-10" db="EMBL/GenBank/DDBJ databases">
        <authorList>
            <person name="de Groot N.N."/>
        </authorList>
    </citation>
    <scope>NUCLEOTIDE SEQUENCE</scope>
</reference>
<dbReference type="PRINTS" id="PR00081">
    <property type="entry name" value="GDHRDH"/>
</dbReference>
<dbReference type="InterPro" id="IPR002347">
    <property type="entry name" value="SDR_fam"/>
</dbReference>
<dbReference type="Gene3D" id="3.40.50.720">
    <property type="entry name" value="NAD(P)-binding Rossmann-like Domain"/>
    <property type="match status" value="1"/>
</dbReference>
<dbReference type="EMBL" id="FPHJ01000052">
    <property type="protein sequence ID" value="SFV66425.1"/>
    <property type="molecule type" value="Genomic_DNA"/>
</dbReference>
<dbReference type="GO" id="GO:0016491">
    <property type="term" value="F:oxidoreductase activity"/>
    <property type="evidence" value="ECO:0007669"/>
    <property type="project" value="UniProtKB-KW"/>
</dbReference>
<dbReference type="PANTHER" id="PTHR44196:SF1">
    <property type="entry name" value="DEHYDROGENASE_REDUCTASE SDR FAMILY MEMBER 7B"/>
    <property type="match status" value="1"/>
</dbReference>
<dbReference type="GO" id="GO:0016020">
    <property type="term" value="C:membrane"/>
    <property type="evidence" value="ECO:0007669"/>
    <property type="project" value="TreeGrafter"/>
</dbReference>
<evidence type="ECO:0000256" key="2">
    <source>
        <dbReference type="ARBA" id="ARBA00023002"/>
    </source>
</evidence>
<evidence type="ECO:0000313" key="3">
    <source>
        <dbReference type="EMBL" id="SFV66425.1"/>
    </source>
</evidence>
<evidence type="ECO:0000256" key="1">
    <source>
        <dbReference type="ARBA" id="ARBA00006484"/>
    </source>
</evidence>
<comment type="similarity">
    <text evidence="1">Belongs to the short-chain dehydrogenases/reductases (SDR) family.</text>
</comment>
<keyword evidence="2" id="KW-0560">Oxidoreductase</keyword>
<sequence length="163" mass="18226">METNFYGAVRITQKALPFVLKANGTIVAVSSVIGKVPVPGRSAYSCSKHALESFFETLNMELTEKDITILTLRPSYTKTNTRKNAVIGDGSLQGFSTLDENELLPANKAANQIMTAIYKKKNGYTLGKKMEGSWLIKLYQLFPNKISKLIYKNLKQEKHSLFD</sequence>
<protein>
    <submittedName>
        <fullName evidence="3">Oxidoreductase, short-chain dehydrogenase/reductase family</fullName>
    </submittedName>
</protein>